<reference evidence="2" key="1">
    <citation type="submission" date="2007-03" db="EMBL/GenBank/DDBJ databases">
        <title>Annotation of Culex pipiens quinquefasciatus.</title>
        <authorList>
            <consortium name="The Broad Institute Genome Sequencing Platform"/>
            <person name="Atkinson P.W."/>
            <person name="Hemingway J."/>
            <person name="Christensen B.M."/>
            <person name="Higgs S."/>
            <person name="Kodira C."/>
            <person name="Hannick L."/>
            <person name="Megy K."/>
            <person name="O'Leary S."/>
            <person name="Pearson M."/>
            <person name="Haas B.J."/>
            <person name="Mauceli E."/>
            <person name="Wortman J.R."/>
            <person name="Lee N.H."/>
            <person name="Guigo R."/>
            <person name="Stanke M."/>
            <person name="Alvarado L."/>
            <person name="Amedeo P."/>
            <person name="Antoine C.H."/>
            <person name="Arensburger P."/>
            <person name="Bidwell S.L."/>
            <person name="Crawford M."/>
            <person name="Camaro F."/>
            <person name="Devon K."/>
            <person name="Engels R."/>
            <person name="Hammond M."/>
            <person name="Howarth C."/>
            <person name="Koehrsen M."/>
            <person name="Lawson D."/>
            <person name="Montgomery P."/>
            <person name="Nene V."/>
            <person name="Nusbaum C."/>
            <person name="Puiu D."/>
            <person name="Romero-Severson J."/>
            <person name="Severson D.W."/>
            <person name="Shumway M."/>
            <person name="Sisk P."/>
            <person name="Stolte C."/>
            <person name="Zeng Q."/>
            <person name="Eisenstadt E."/>
            <person name="Fraser-Liggett C."/>
            <person name="Strausberg R."/>
            <person name="Galagan J."/>
            <person name="Birren B."/>
            <person name="Collins F.H."/>
        </authorList>
    </citation>
    <scope>NUCLEOTIDE SEQUENCE [LARGE SCALE GENOMIC DNA]</scope>
    <source>
        <strain evidence="2">JHB</strain>
    </source>
</reference>
<feature type="compositionally biased region" description="Polar residues" evidence="1">
    <location>
        <begin position="1"/>
        <end position="11"/>
    </location>
</feature>
<name>B0XIG7_CULQU</name>
<dbReference type="VEuPathDB" id="VectorBase:CPIJ019150"/>
<protein>
    <submittedName>
        <fullName evidence="2 3">Uncharacterized protein</fullName>
    </submittedName>
</protein>
<dbReference type="eggNOG" id="ENOG502SDJG">
    <property type="taxonomic scope" value="Eukaryota"/>
</dbReference>
<dbReference type="EnsemblMetazoa" id="CPIJ019150-RA">
    <property type="protein sequence ID" value="CPIJ019150-PA"/>
    <property type="gene ID" value="CPIJ019150"/>
</dbReference>
<evidence type="ECO:0000313" key="4">
    <source>
        <dbReference type="Proteomes" id="UP000002320"/>
    </source>
</evidence>
<accession>B0XIG7</accession>
<dbReference type="Proteomes" id="UP000002320">
    <property type="component" value="Unassembled WGS sequence"/>
</dbReference>
<feature type="region of interest" description="Disordered" evidence="1">
    <location>
        <begin position="1"/>
        <end position="34"/>
    </location>
</feature>
<dbReference type="AlphaFoldDB" id="B0XIG7"/>
<proteinExistence type="predicted"/>
<evidence type="ECO:0000313" key="3">
    <source>
        <dbReference type="EnsemblMetazoa" id="CPIJ019150-PA"/>
    </source>
</evidence>
<keyword evidence="4" id="KW-1185">Reference proteome</keyword>
<dbReference type="PANTHER" id="PTHR13884:SF9">
    <property type="entry name" value="PROTEIN CBG13449"/>
    <property type="match status" value="1"/>
</dbReference>
<dbReference type="KEGG" id="cqu:CpipJ_CPIJ019150"/>
<dbReference type="InterPro" id="IPR053236">
    <property type="entry name" value="Cornifin"/>
</dbReference>
<dbReference type="HOGENOM" id="CLU_967253_0_0_1"/>
<gene>
    <name evidence="3" type="primary">6053334</name>
    <name evidence="2" type="ORF">CpipJ_CPIJ019150</name>
</gene>
<dbReference type="InParanoid" id="B0XIG7"/>
<organism>
    <name type="scientific">Culex quinquefasciatus</name>
    <name type="common">Southern house mosquito</name>
    <name type="synonym">Culex pungens</name>
    <dbReference type="NCBI Taxonomy" id="7176"/>
    <lineage>
        <taxon>Eukaryota</taxon>
        <taxon>Metazoa</taxon>
        <taxon>Ecdysozoa</taxon>
        <taxon>Arthropoda</taxon>
        <taxon>Hexapoda</taxon>
        <taxon>Insecta</taxon>
        <taxon>Pterygota</taxon>
        <taxon>Neoptera</taxon>
        <taxon>Endopterygota</taxon>
        <taxon>Diptera</taxon>
        <taxon>Nematocera</taxon>
        <taxon>Culicoidea</taxon>
        <taxon>Culicidae</taxon>
        <taxon>Culicinae</taxon>
        <taxon>Culicini</taxon>
        <taxon>Culex</taxon>
        <taxon>Culex</taxon>
    </lineage>
</organism>
<evidence type="ECO:0000256" key="1">
    <source>
        <dbReference type="SAM" id="MobiDB-lite"/>
    </source>
</evidence>
<dbReference type="EMBL" id="DS233304">
    <property type="protein sequence ID" value="EDS29271.1"/>
    <property type="molecule type" value="Genomic_DNA"/>
</dbReference>
<dbReference type="PANTHER" id="PTHR13884">
    <property type="entry name" value="DUF853 DOMAIN-CONTAINING PROTEIN"/>
    <property type="match status" value="1"/>
</dbReference>
<reference evidence="3" key="2">
    <citation type="submission" date="2020-05" db="UniProtKB">
        <authorList>
            <consortium name="EnsemblMetazoa"/>
        </authorList>
    </citation>
    <scope>IDENTIFICATION</scope>
    <source>
        <strain evidence="3">JHB</strain>
    </source>
</reference>
<evidence type="ECO:0000313" key="2">
    <source>
        <dbReference type="EMBL" id="EDS29271.1"/>
    </source>
</evidence>
<sequence length="288" mass="32068">MARSQPGTDALSQRALGPGPKTCAPKSGNNKWHRSSVWTPQLESFVWHLCPSAATGQGRNLHRKCKHICSGSIVCQQQGMHCASPHRTMTAPSWSCAGDDTDTGNYFVMEEITWPTSGALLLIDQSDNLFGPDQPNGGTPLLNLRRRDHRHVVQSCRHKSSHLPPLSQLTTTAAVSTWLKSSNLQIFKSSNLQIFKSSNLQIFKSSNLQIFKSSNLQIFKSSNLQIFKSSNLQIFKSSNLQIFKSSNLQIFKSSNLQIFKSSNLQIFKSSNLQIFKSSNLQIFKSSNL</sequence>